<reference evidence="2" key="1">
    <citation type="submission" date="2020-03" db="EMBL/GenBank/DDBJ databases">
        <title>The deep terrestrial virosphere.</title>
        <authorList>
            <person name="Holmfeldt K."/>
            <person name="Nilsson E."/>
            <person name="Simone D."/>
            <person name="Lopez-Fernandez M."/>
            <person name="Wu X."/>
            <person name="de Brujin I."/>
            <person name="Lundin D."/>
            <person name="Andersson A."/>
            <person name="Bertilsson S."/>
            <person name="Dopson M."/>
        </authorList>
    </citation>
    <scope>NUCLEOTIDE SEQUENCE</scope>
    <source>
        <strain evidence="2">MM415B07980</strain>
    </source>
</reference>
<organism evidence="2">
    <name type="scientific">viral metagenome</name>
    <dbReference type="NCBI Taxonomy" id="1070528"/>
    <lineage>
        <taxon>unclassified sequences</taxon>
        <taxon>metagenomes</taxon>
        <taxon>organismal metagenomes</taxon>
    </lineage>
</organism>
<gene>
    <name evidence="2" type="ORF">MM415B07980_0002</name>
</gene>
<accession>A0A6M3LNH8</accession>
<sequence length="131" mass="14290">MEKSDVNDALARAKVSDYFAASFNAKADRRVLAEEVDRLRAELAALHEQSAREHEAWEAFYTAGITKVARSSDPSLGKFYAVNNRGKKYADNPVDAVEAWEAFYTAGITMAVVEAMKQDAAEPPGGHGHDG</sequence>
<proteinExistence type="predicted"/>
<dbReference type="AlphaFoldDB" id="A0A6M3LNH8"/>
<protein>
    <submittedName>
        <fullName evidence="2">Uncharacterized protein</fullName>
    </submittedName>
</protein>
<evidence type="ECO:0000256" key="1">
    <source>
        <dbReference type="SAM" id="Coils"/>
    </source>
</evidence>
<feature type="coiled-coil region" evidence="1">
    <location>
        <begin position="29"/>
        <end position="56"/>
    </location>
</feature>
<keyword evidence="1" id="KW-0175">Coiled coil</keyword>
<dbReference type="EMBL" id="MT143414">
    <property type="protein sequence ID" value="QJA96580.1"/>
    <property type="molecule type" value="Genomic_DNA"/>
</dbReference>
<evidence type="ECO:0000313" key="2">
    <source>
        <dbReference type="EMBL" id="QJA96580.1"/>
    </source>
</evidence>
<name>A0A6M3LNH8_9ZZZZ</name>